<dbReference type="OrthoDB" id="9811902at2"/>
<dbReference type="Proteomes" id="UP000077271">
    <property type="component" value="Unassembled WGS sequence"/>
</dbReference>
<dbReference type="EMBL" id="LQWZ01000033">
    <property type="protein sequence ID" value="OAH54501.1"/>
    <property type="molecule type" value="Genomic_DNA"/>
</dbReference>
<dbReference type="Pfam" id="PF13439">
    <property type="entry name" value="Glyco_transf_4"/>
    <property type="match status" value="1"/>
</dbReference>
<evidence type="ECO:0000313" key="3">
    <source>
        <dbReference type="EMBL" id="OAH54501.1"/>
    </source>
</evidence>
<feature type="domain" description="Glycosyltransferase subfamily 4-like N-terminal" evidence="2">
    <location>
        <begin position="28"/>
        <end position="213"/>
    </location>
</feature>
<sequence>MSKKKIWILNHYATNMFFNKGGRHFWISEKLLEKGYEPTIFCANTRHNLESIVEVPNNKFVSKTSNKIPFVFVKTTNYINNGFQRISNMVNFYRNLFHVAKEYEKINGKPDVILASSVHPLTLVAGIKLAKKFGIPCICEVRDLWPESIVAYGTLKKNDIITKIFYQGEKWIYKKADSIIMTWEGGKDYIIDQGWANEIELSKVNHINNGVVIDTFDRNSEEYQVLDADLDNKNYKKIVYAGSIRRVNNIGMLLDAAKIIRNKGLENIRFLIYGVGDESEALKKRCEDENITNVVFKGGVEKKYVPSILKRADINILHNSSTSLDKYGQSQNKFFEYLAAGKCIVQTYTTGYSICEKFECGISAPIQNAEEIAKAIYTAYSDEEKHQIMGNNARQAAYEFDFGRLTEKLIDVIESV</sequence>
<keyword evidence="3" id="KW-0808">Transferase</keyword>
<dbReference type="AlphaFoldDB" id="A0A177KPK7"/>
<evidence type="ECO:0000313" key="4">
    <source>
        <dbReference type="Proteomes" id="UP000077271"/>
    </source>
</evidence>
<dbReference type="CDD" id="cd03794">
    <property type="entry name" value="GT4_WbuB-like"/>
    <property type="match status" value="1"/>
</dbReference>
<dbReference type="InterPro" id="IPR001296">
    <property type="entry name" value="Glyco_trans_1"/>
</dbReference>
<accession>A0A177KPK7</accession>
<organism evidence="3 4">
    <name type="scientific">Domibacillus aminovorans</name>
    <dbReference type="NCBI Taxonomy" id="29332"/>
    <lineage>
        <taxon>Bacteria</taxon>
        <taxon>Bacillati</taxon>
        <taxon>Bacillota</taxon>
        <taxon>Bacilli</taxon>
        <taxon>Bacillales</taxon>
        <taxon>Bacillaceae</taxon>
        <taxon>Domibacillus</taxon>
    </lineage>
</organism>
<reference evidence="3 4" key="1">
    <citation type="submission" date="2016-01" db="EMBL/GenBank/DDBJ databases">
        <title>Investigation of taxonomic status of Bacillus aminovorans.</title>
        <authorList>
            <person name="Verma A."/>
            <person name="Pal Y."/>
            <person name="Krishnamurthi S."/>
        </authorList>
    </citation>
    <scope>NUCLEOTIDE SEQUENCE [LARGE SCALE GENOMIC DNA]</scope>
    <source>
        <strain evidence="3 4">DSM 4337</strain>
    </source>
</reference>
<gene>
    <name evidence="3" type="ORF">AWH48_07840</name>
</gene>
<dbReference type="GO" id="GO:0016758">
    <property type="term" value="F:hexosyltransferase activity"/>
    <property type="evidence" value="ECO:0007669"/>
    <property type="project" value="TreeGrafter"/>
</dbReference>
<protein>
    <submittedName>
        <fullName evidence="3">Glycosyltransferase WbuB</fullName>
    </submittedName>
</protein>
<dbReference type="Pfam" id="PF00534">
    <property type="entry name" value="Glycos_transf_1"/>
    <property type="match status" value="1"/>
</dbReference>
<dbReference type="SUPFAM" id="SSF53756">
    <property type="entry name" value="UDP-Glycosyltransferase/glycogen phosphorylase"/>
    <property type="match status" value="1"/>
</dbReference>
<dbReference type="InterPro" id="IPR050194">
    <property type="entry name" value="Glycosyltransferase_grp1"/>
</dbReference>
<dbReference type="InterPro" id="IPR028098">
    <property type="entry name" value="Glyco_trans_4-like_N"/>
</dbReference>
<dbReference type="Gene3D" id="3.40.50.2000">
    <property type="entry name" value="Glycogen Phosphorylase B"/>
    <property type="match status" value="2"/>
</dbReference>
<evidence type="ECO:0000259" key="2">
    <source>
        <dbReference type="Pfam" id="PF13439"/>
    </source>
</evidence>
<dbReference type="RefSeq" id="WP_063975150.1">
    <property type="nucleotide sequence ID" value="NZ_LQWZ01000033.1"/>
</dbReference>
<dbReference type="PANTHER" id="PTHR45947:SF3">
    <property type="entry name" value="SULFOQUINOVOSYL TRANSFERASE SQD2"/>
    <property type="match status" value="1"/>
</dbReference>
<feature type="domain" description="Glycosyl transferase family 1" evidence="1">
    <location>
        <begin position="232"/>
        <end position="395"/>
    </location>
</feature>
<dbReference type="PANTHER" id="PTHR45947">
    <property type="entry name" value="SULFOQUINOVOSYL TRANSFERASE SQD2"/>
    <property type="match status" value="1"/>
</dbReference>
<proteinExistence type="predicted"/>
<comment type="caution">
    <text evidence="3">The sequence shown here is derived from an EMBL/GenBank/DDBJ whole genome shotgun (WGS) entry which is preliminary data.</text>
</comment>
<evidence type="ECO:0000259" key="1">
    <source>
        <dbReference type="Pfam" id="PF00534"/>
    </source>
</evidence>
<name>A0A177KPK7_9BACI</name>